<keyword evidence="3" id="KW-1185">Reference proteome</keyword>
<protein>
    <recommendedName>
        <fullName evidence="4">Lipoprotein</fullName>
    </recommendedName>
</protein>
<evidence type="ECO:0008006" key="4">
    <source>
        <dbReference type="Google" id="ProtNLM"/>
    </source>
</evidence>
<organism evidence="2 3">
    <name type="scientific">Paenibacillus bovis</name>
    <dbReference type="NCBI Taxonomy" id="1616788"/>
    <lineage>
        <taxon>Bacteria</taxon>
        <taxon>Bacillati</taxon>
        <taxon>Bacillota</taxon>
        <taxon>Bacilli</taxon>
        <taxon>Bacillales</taxon>
        <taxon>Paenibacillaceae</taxon>
        <taxon>Paenibacillus</taxon>
    </lineage>
</organism>
<reference evidence="3" key="1">
    <citation type="submission" date="2015-10" db="EMBL/GenBank/DDBJ databases">
        <title>Genome of Paenibacillus bovis sp. nov.</title>
        <authorList>
            <person name="Wu Z."/>
            <person name="Gao C."/>
            <person name="Liu Z."/>
            <person name="Zheng H."/>
        </authorList>
    </citation>
    <scope>NUCLEOTIDE SEQUENCE [LARGE SCALE GENOMIC DNA]</scope>
    <source>
        <strain evidence="3">BD3526</strain>
    </source>
</reference>
<accession>A0A172ZGC7</accession>
<dbReference type="PROSITE" id="PS51257">
    <property type="entry name" value="PROKAR_LIPOPROTEIN"/>
    <property type="match status" value="1"/>
</dbReference>
<feature type="compositionally biased region" description="Low complexity" evidence="1">
    <location>
        <begin position="25"/>
        <end position="36"/>
    </location>
</feature>
<name>A0A172ZGC7_9BACL</name>
<proteinExistence type="predicted"/>
<feature type="region of interest" description="Disordered" evidence="1">
    <location>
        <begin position="23"/>
        <end position="46"/>
    </location>
</feature>
<evidence type="ECO:0000313" key="2">
    <source>
        <dbReference type="EMBL" id="ANF96705.1"/>
    </source>
</evidence>
<dbReference type="OrthoDB" id="2614226at2"/>
<dbReference type="RefSeq" id="WP_060534796.1">
    <property type="nucleotide sequence ID" value="NZ_CP013023.1"/>
</dbReference>
<dbReference type="EMBL" id="CP013023">
    <property type="protein sequence ID" value="ANF96705.1"/>
    <property type="molecule type" value="Genomic_DNA"/>
</dbReference>
<sequence length="198" mass="22465">MSKFIPVLLSFSLLTTMLIGCTDNSSSSKASSAQAARTDKPGPSADPVLGLDNVQMQDAMKAAVKYLKTQYTVDTIYDKKDESKQLKRVQQKLKPLLTTEYYEWIRTERSVGFPLQIAIQEKTSITPKEITIRSRTVSNTDQIIRLSYRLDFHLNKQNESIPLGGKLIMQNENGSWKVASDYNNADSLREWHGIPYDR</sequence>
<reference evidence="2 3" key="2">
    <citation type="journal article" date="2016" name="Int. J. Syst. Evol. Microbiol.">
        <title>Paenibacillus bovis sp. nov., isolated from raw yak (Bos grunniens) milk.</title>
        <authorList>
            <person name="Gao C."/>
            <person name="Han J."/>
            <person name="Liu Z."/>
            <person name="Xu X."/>
            <person name="Hang F."/>
            <person name="Wu Z."/>
        </authorList>
    </citation>
    <scope>NUCLEOTIDE SEQUENCE [LARGE SCALE GENOMIC DNA]</scope>
    <source>
        <strain evidence="2 3">BD3526</strain>
    </source>
</reference>
<dbReference type="AlphaFoldDB" id="A0A172ZGC7"/>
<dbReference type="Proteomes" id="UP000078148">
    <property type="component" value="Chromosome"/>
</dbReference>
<evidence type="ECO:0000256" key="1">
    <source>
        <dbReference type="SAM" id="MobiDB-lite"/>
    </source>
</evidence>
<gene>
    <name evidence="2" type="ORF">AR543_12260</name>
</gene>
<dbReference type="KEGG" id="pbv:AR543_12260"/>
<evidence type="ECO:0000313" key="3">
    <source>
        <dbReference type="Proteomes" id="UP000078148"/>
    </source>
</evidence>